<evidence type="ECO:0000313" key="1">
    <source>
        <dbReference type="EMBL" id="KAH6632569.1"/>
    </source>
</evidence>
<comment type="caution">
    <text evidence="1">The sequence shown here is derived from an EMBL/GenBank/DDBJ whole genome shotgun (WGS) entry which is preliminary data.</text>
</comment>
<evidence type="ECO:0000313" key="2">
    <source>
        <dbReference type="Proteomes" id="UP000724584"/>
    </source>
</evidence>
<name>A0ACB7P8L1_9PEZI</name>
<proteinExistence type="predicted"/>
<accession>A0ACB7P8L1</accession>
<gene>
    <name evidence="1" type="ORF">F5144DRAFT_593297</name>
</gene>
<keyword evidence="2" id="KW-1185">Reference proteome</keyword>
<dbReference type="EMBL" id="JAGIZQ010000004">
    <property type="protein sequence ID" value="KAH6632569.1"/>
    <property type="molecule type" value="Genomic_DNA"/>
</dbReference>
<sequence>MSSTKSSVNSRHRPISKDANAPGHPVYGVTLSPESIEDMASTGWPGSKIESIKPLEAGKSFNNKIYFLKIRHPALGVQDSVLKVNGTLYDGDKVQNEVACLRLLELYCPEVPAPRVMAWSEAGTQATFVSPNHAETKALGEGSAGNTAGWILTSRLPGKPVSTADLDAAAISSLAAQLADIVASWRQRIPFQKHGGSMQIRSTVTDNEGIALDRPCGPGIPDLVIRGILVEEMKLTDPITRIHDYYRLKLDNKLQLLESVDILERNRHLLEPLRKLRDERLLELSFSDIFTQTGTPADTFVFTHYDLFPRNILVSGESPPRVTGIVDWEFSGFFAPMDEFLDDWLDAGDWPEAFYTTFLKALEEKGVATPVGGVPGDGWHVAYWLERTIESAAPWWLLPGSLSAEQNEKALEKAESVVKEMLGNLGIV</sequence>
<reference evidence="1 2" key="1">
    <citation type="journal article" date="2021" name="Nat. Commun.">
        <title>Genetic determinants of endophytism in the Arabidopsis root mycobiome.</title>
        <authorList>
            <person name="Mesny F."/>
            <person name="Miyauchi S."/>
            <person name="Thiergart T."/>
            <person name="Pickel B."/>
            <person name="Atanasova L."/>
            <person name="Karlsson M."/>
            <person name="Huettel B."/>
            <person name="Barry K.W."/>
            <person name="Haridas S."/>
            <person name="Chen C."/>
            <person name="Bauer D."/>
            <person name="Andreopoulos W."/>
            <person name="Pangilinan J."/>
            <person name="LaButti K."/>
            <person name="Riley R."/>
            <person name="Lipzen A."/>
            <person name="Clum A."/>
            <person name="Drula E."/>
            <person name="Henrissat B."/>
            <person name="Kohler A."/>
            <person name="Grigoriev I.V."/>
            <person name="Martin F.M."/>
            <person name="Hacquard S."/>
        </authorList>
    </citation>
    <scope>NUCLEOTIDE SEQUENCE [LARGE SCALE GENOMIC DNA]</scope>
    <source>
        <strain evidence="1 2">MPI-SDFR-AT-0079</strain>
    </source>
</reference>
<organism evidence="1 2">
    <name type="scientific">Chaetomium tenue</name>
    <dbReference type="NCBI Taxonomy" id="1854479"/>
    <lineage>
        <taxon>Eukaryota</taxon>
        <taxon>Fungi</taxon>
        <taxon>Dikarya</taxon>
        <taxon>Ascomycota</taxon>
        <taxon>Pezizomycotina</taxon>
        <taxon>Sordariomycetes</taxon>
        <taxon>Sordariomycetidae</taxon>
        <taxon>Sordariales</taxon>
        <taxon>Chaetomiaceae</taxon>
        <taxon>Chaetomium</taxon>
    </lineage>
</organism>
<protein>
    <submittedName>
        <fullName evidence="1">Uncharacterized protein</fullName>
    </submittedName>
</protein>
<dbReference type="Proteomes" id="UP000724584">
    <property type="component" value="Unassembled WGS sequence"/>
</dbReference>